<feature type="compositionally biased region" description="Basic and acidic residues" evidence="1">
    <location>
        <begin position="22"/>
        <end position="31"/>
    </location>
</feature>
<feature type="region of interest" description="Disordered" evidence="1">
    <location>
        <begin position="75"/>
        <end position="104"/>
    </location>
</feature>
<sequence>MAGELHRGRVVVELVEGEGEELSGRDNDLGEKATPVGVEKPVQRPADGVVGQPFGLLPREPEALGREGVHHLCQPVDGLPLREDGSQEDPPASLHRASGSGDPR</sequence>
<feature type="region of interest" description="Disordered" evidence="1">
    <location>
        <begin position="18"/>
        <end position="55"/>
    </location>
</feature>
<evidence type="ECO:0000313" key="2">
    <source>
        <dbReference type="EMBL" id="GFP21521.1"/>
    </source>
</evidence>
<evidence type="ECO:0000256" key="1">
    <source>
        <dbReference type="SAM" id="MobiDB-lite"/>
    </source>
</evidence>
<dbReference type="EMBL" id="BLRV01000056">
    <property type="protein sequence ID" value="GFP21521.1"/>
    <property type="molecule type" value="Genomic_DNA"/>
</dbReference>
<protein>
    <submittedName>
        <fullName evidence="2">Uncharacterized protein</fullName>
    </submittedName>
</protein>
<organism evidence="2 3">
    <name type="scientific">Candidatus Hakubella thermalkaliphila</name>
    <dbReference type="NCBI Taxonomy" id="2754717"/>
    <lineage>
        <taxon>Bacteria</taxon>
        <taxon>Bacillati</taxon>
        <taxon>Actinomycetota</taxon>
        <taxon>Actinomycetota incertae sedis</taxon>
        <taxon>Candidatus Hakubellales</taxon>
        <taxon>Candidatus Hakubellaceae</taxon>
        <taxon>Candidatus Hakubella</taxon>
    </lineage>
</organism>
<dbReference type="AlphaFoldDB" id="A0A6V8QE83"/>
<comment type="caution">
    <text evidence="2">The sequence shown here is derived from an EMBL/GenBank/DDBJ whole genome shotgun (WGS) entry which is preliminary data.</text>
</comment>
<proteinExistence type="predicted"/>
<reference evidence="2 3" key="1">
    <citation type="journal article" date="2020" name="Front. Microbiol.">
        <title>Single-cell genomics of novel Actinobacteria with the Wood-Ljungdahl pathway discovered in a serpentinizing system.</title>
        <authorList>
            <person name="Merino N."/>
            <person name="Kawai M."/>
            <person name="Boyd E.S."/>
            <person name="Colman D.R."/>
            <person name="McGlynn S.E."/>
            <person name="Nealson K.H."/>
            <person name="Kurokawa K."/>
            <person name="Hongoh Y."/>
        </authorList>
    </citation>
    <scope>NUCLEOTIDE SEQUENCE [LARGE SCALE GENOMIC DNA]</scope>
    <source>
        <strain evidence="2 3">S06</strain>
    </source>
</reference>
<evidence type="ECO:0000313" key="3">
    <source>
        <dbReference type="Proteomes" id="UP000580051"/>
    </source>
</evidence>
<accession>A0A6V8QE83</accession>
<name>A0A6V8QE83_9ACTN</name>
<gene>
    <name evidence="2" type="ORF">HKBW3S06_00748</name>
</gene>
<dbReference type="Proteomes" id="UP000580051">
    <property type="component" value="Unassembled WGS sequence"/>
</dbReference>